<keyword evidence="3 5" id="KW-1133">Transmembrane helix</keyword>
<keyword evidence="2 5" id="KW-0812">Transmembrane</keyword>
<feature type="transmembrane region" description="Helical" evidence="5">
    <location>
        <begin position="212"/>
        <end position="237"/>
    </location>
</feature>
<keyword evidence="4 5" id="KW-0472">Membrane</keyword>
<evidence type="ECO:0000256" key="4">
    <source>
        <dbReference type="ARBA" id="ARBA00023136"/>
    </source>
</evidence>
<protein>
    <recommendedName>
        <fullName evidence="8">DUF697 domain-containing protein</fullName>
    </recommendedName>
</protein>
<dbReference type="InterPro" id="IPR021147">
    <property type="entry name" value="DUF697"/>
</dbReference>
<dbReference type="AlphaFoldDB" id="A0A1G8QBD5"/>
<comment type="subcellular location">
    <subcellularLocation>
        <location evidence="1">Membrane</location>
        <topology evidence="1">Multi-pass membrane protein</topology>
    </subcellularLocation>
</comment>
<feature type="transmembrane region" description="Helical" evidence="5">
    <location>
        <begin position="44"/>
        <end position="69"/>
    </location>
</feature>
<dbReference type="Pfam" id="PF05128">
    <property type="entry name" value="DUF697"/>
    <property type="match status" value="1"/>
</dbReference>
<evidence type="ECO:0000256" key="3">
    <source>
        <dbReference type="ARBA" id="ARBA00022989"/>
    </source>
</evidence>
<dbReference type="Proteomes" id="UP000183255">
    <property type="component" value="Unassembled WGS sequence"/>
</dbReference>
<sequence>MEDLWSSLKKGLTFLSLALFLLFLLVLFNETGTLYRNAYSIHPYIGYTALVLVILLFGVLLGVPFSLFLSLKRKPQFPESSEGEEYKRYLLHLKERMIKNPALLESGFVFGEDEYILEDILRARGILRREADRKIRDGASSVFLTTAISQNGSLDGLFMMVTLTKMIYQVARIYYQKPTARELVYLYSNVFGTVMLARSIEDLDLLDEQLEPVLAGILGGSLGSLLPGTVYVTNLLVNSITEGSMNTFLYLRVGAMAKKYSESLVKADKKEVRRSATLEAVSLMGSIVRENSGKVVKAFAKAAKGSARKIFRGNRETE</sequence>
<evidence type="ECO:0000256" key="1">
    <source>
        <dbReference type="ARBA" id="ARBA00004141"/>
    </source>
</evidence>
<accession>A0A1G8QBD5</accession>
<reference evidence="6 7" key="1">
    <citation type="submission" date="2016-10" db="EMBL/GenBank/DDBJ databases">
        <authorList>
            <person name="de Groot N.N."/>
        </authorList>
    </citation>
    <scope>NUCLEOTIDE SEQUENCE [LARGE SCALE GENOMIC DNA]</scope>
    <source>
        <strain evidence="6 7">CGMCC 1.5058</strain>
    </source>
</reference>
<name>A0A1G8QBD5_9CLOT</name>
<evidence type="ECO:0000313" key="6">
    <source>
        <dbReference type="EMBL" id="SDJ02037.1"/>
    </source>
</evidence>
<organism evidence="6 7">
    <name type="scientific">Proteiniclasticum ruminis</name>
    <dbReference type="NCBI Taxonomy" id="398199"/>
    <lineage>
        <taxon>Bacteria</taxon>
        <taxon>Bacillati</taxon>
        <taxon>Bacillota</taxon>
        <taxon>Clostridia</taxon>
        <taxon>Eubacteriales</taxon>
        <taxon>Clostridiaceae</taxon>
        <taxon>Proteiniclasticum</taxon>
    </lineage>
</organism>
<dbReference type="EMBL" id="FNDZ01000006">
    <property type="protein sequence ID" value="SDJ02037.1"/>
    <property type="molecule type" value="Genomic_DNA"/>
</dbReference>
<evidence type="ECO:0008006" key="8">
    <source>
        <dbReference type="Google" id="ProtNLM"/>
    </source>
</evidence>
<evidence type="ECO:0000256" key="2">
    <source>
        <dbReference type="ARBA" id="ARBA00022692"/>
    </source>
</evidence>
<proteinExistence type="predicted"/>
<evidence type="ECO:0000256" key="5">
    <source>
        <dbReference type="SAM" id="Phobius"/>
    </source>
</evidence>
<gene>
    <name evidence="6" type="ORF">SAMN05421804_10694</name>
</gene>
<feature type="transmembrane region" description="Helical" evidence="5">
    <location>
        <begin position="183"/>
        <end position="200"/>
    </location>
</feature>
<dbReference type="GO" id="GO:0016020">
    <property type="term" value="C:membrane"/>
    <property type="evidence" value="ECO:0007669"/>
    <property type="project" value="UniProtKB-SubCell"/>
</dbReference>
<evidence type="ECO:0000313" key="7">
    <source>
        <dbReference type="Proteomes" id="UP000183255"/>
    </source>
</evidence>